<organism evidence="3 4">
    <name type="scientific">Vibrio maritimus</name>
    <dbReference type="NCBI Taxonomy" id="990268"/>
    <lineage>
        <taxon>Bacteria</taxon>
        <taxon>Pseudomonadati</taxon>
        <taxon>Pseudomonadota</taxon>
        <taxon>Gammaproteobacteria</taxon>
        <taxon>Vibrionales</taxon>
        <taxon>Vibrionaceae</taxon>
        <taxon>Vibrio</taxon>
    </lineage>
</organism>
<dbReference type="SUPFAM" id="SSF141868">
    <property type="entry name" value="EAL domain-like"/>
    <property type="match status" value="1"/>
</dbReference>
<dbReference type="InterPro" id="IPR043128">
    <property type="entry name" value="Rev_trsase/Diguanyl_cyclase"/>
</dbReference>
<name>A0A090SZR0_9VIBR</name>
<dbReference type="AlphaFoldDB" id="A0A090SZR0"/>
<dbReference type="InterPro" id="IPR029787">
    <property type="entry name" value="Nucleotide_cyclase"/>
</dbReference>
<gene>
    <name evidence="3" type="ORF">JCM19240_1976</name>
</gene>
<dbReference type="Pfam" id="PF00563">
    <property type="entry name" value="EAL"/>
    <property type="match status" value="1"/>
</dbReference>
<dbReference type="PROSITE" id="PS50883">
    <property type="entry name" value="EAL"/>
    <property type="match status" value="1"/>
</dbReference>
<dbReference type="InterPro" id="IPR050706">
    <property type="entry name" value="Cyclic-di-GMP_PDE-like"/>
</dbReference>
<dbReference type="InterPro" id="IPR035919">
    <property type="entry name" value="EAL_sf"/>
</dbReference>
<evidence type="ECO:0000313" key="3">
    <source>
        <dbReference type="EMBL" id="GAL33280.1"/>
    </source>
</evidence>
<dbReference type="PANTHER" id="PTHR33121:SF79">
    <property type="entry name" value="CYCLIC DI-GMP PHOSPHODIESTERASE PDED-RELATED"/>
    <property type="match status" value="1"/>
</dbReference>
<evidence type="ECO:0000259" key="1">
    <source>
        <dbReference type="PROSITE" id="PS50883"/>
    </source>
</evidence>
<sequence>MPTIPSTIPFIRRNELHPILEQAFSGCERYICILIAIENHQAISSFCGERTRTELVEQMFIRFENRLKPTYRLFQISDNKLVCVAPIDSDTADDVIQIVDGCFSKPIVCENSPMIWLSRMGGASVFPDDAQDGAALLSCAESALQYAQKQGGSRIQRFSHQIREHTNRFQLVYQRLCSAIEMNTIDLWFQPMYDPFSKQVTICEALARWHDEILGVVSPDEFILVAEVSGLIKPLSEKLFSNL</sequence>
<proteinExistence type="predicted"/>
<dbReference type="EMBL" id="BBMT01000003">
    <property type="protein sequence ID" value="GAL33280.1"/>
    <property type="molecule type" value="Genomic_DNA"/>
</dbReference>
<dbReference type="PROSITE" id="PS50887">
    <property type="entry name" value="GGDEF"/>
    <property type="match status" value="1"/>
</dbReference>
<dbReference type="Proteomes" id="UP000029224">
    <property type="component" value="Unassembled WGS sequence"/>
</dbReference>
<dbReference type="InterPro" id="IPR000160">
    <property type="entry name" value="GGDEF_dom"/>
</dbReference>
<dbReference type="Gene3D" id="3.20.20.450">
    <property type="entry name" value="EAL domain"/>
    <property type="match status" value="1"/>
</dbReference>
<dbReference type="Gene3D" id="3.30.70.270">
    <property type="match status" value="1"/>
</dbReference>
<feature type="domain" description="GGDEF" evidence="2">
    <location>
        <begin position="28"/>
        <end position="160"/>
    </location>
</feature>
<evidence type="ECO:0000313" key="4">
    <source>
        <dbReference type="Proteomes" id="UP000029224"/>
    </source>
</evidence>
<comment type="caution">
    <text evidence="3">The sequence shown here is derived from an EMBL/GenBank/DDBJ whole genome shotgun (WGS) entry which is preliminary data.</text>
</comment>
<dbReference type="InterPro" id="IPR001633">
    <property type="entry name" value="EAL_dom"/>
</dbReference>
<keyword evidence="4" id="KW-1185">Reference proteome</keyword>
<reference evidence="3 4" key="1">
    <citation type="submission" date="2014-09" db="EMBL/GenBank/DDBJ databases">
        <title>Vibrio maritimus JCM 19240. (C210) whole genome shotgun sequence.</title>
        <authorList>
            <person name="Sawabe T."/>
            <person name="Meirelles P."/>
            <person name="Nakanishi M."/>
            <person name="Sayaka M."/>
            <person name="Hattori M."/>
            <person name="Ohkuma M."/>
        </authorList>
    </citation>
    <scope>NUCLEOTIDE SEQUENCE [LARGE SCALE GENOMIC DNA]</scope>
    <source>
        <strain evidence="3 4">JCM 19240</strain>
    </source>
</reference>
<protein>
    <submittedName>
        <fullName evidence="3">Diguanylate cyclase</fullName>
    </submittedName>
</protein>
<accession>A0A090SZR0</accession>
<evidence type="ECO:0000259" key="2">
    <source>
        <dbReference type="PROSITE" id="PS50887"/>
    </source>
</evidence>
<dbReference type="OrthoDB" id="9812358at2"/>
<dbReference type="SUPFAM" id="SSF55073">
    <property type="entry name" value="Nucleotide cyclase"/>
    <property type="match status" value="1"/>
</dbReference>
<reference evidence="3 4" key="2">
    <citation type="submission" date="2014-09" db="EMBL/GenBank/DDBJ databases">
        <authorList>
            <consortium name="NBRP consortium"/>
            <person name="Sawabe T."/>
            <person name="Meirelles P."/>
            <person name="Nakanishi M."/>
            <person name="Sayaka M."/>
            <person name="Hattori M."/>
            <person name="Ohkuma M."/>
        </authorList>
    </citation>
    <scope>NUCLEOTIDE SEQUENCE [LARGE SCALE GENOMIC DNA]</scope>
    <source>
        <strain evidence="3 4">JCM 19240</strain>
    </source>
</reference>
<dbReference type="GO" id="GO:0071111">
    <property type="term" value="F:cyclic-guanylate-specific phosphodiesterase activity"/>
    <property type="evidence" value="ECO:0007669"/>
    <property type="project" value="InterPro"/>
</dbReference>
<feature type="domain" description="EAL" evidence="1">
    <location>
        <begin position="169"/>
        <end position="243"/>
    </location>
</feature>
<dbReference type="PANTHER" id="PTHR33121">
    <property type="entry name" value="CYCLIC DI-GMP PHOSPHODIESTERASE PDEF"/>
    <property type="match status" value="1"/>
</dbReference>